<dbReference type="AlphaFoldDB" id="A0AA88U2M3"/>
<dbReference type="InterPro" id="IPR040289">
    <property type="entry name" value="MBP2C"/>
</dbReference>
<proteinExistence type="predicted"/>
<organism evidence="3 4">
    <name type="scientific">Escallonia rubra</name>
    <dbReference type="NCBI Taxonomy" id="112253"/>
    <lineage>
        <taxon>Eukaryota</taxon>
        <taxon>Viridiplantae</taxon>
        <taxon>Streptophyta</taxon>
        <taxon>Embryophyta</taxon>
        <taxon>Tracheophyta</taxon>
        <taxon>Spermatophyta</taxon>
        <taxon>Magnoliopsida</taxon>
        <taxon>eudicotyledons</taxon>
        <taxon>Gunneridae</taxon>
        <taxon>Pentapetalae</taxon>
        <taxon>asterids</taxon>
        <taxon>campanulids</taxon>
        <taxon>Escalloniales</taxon>
        <taxon>Escalloniaceae</taxon>
        <taxon>Escallonia</taxon>
    </lineage>
</organism>
<evidence type="ECO:0008006" key="5">
    <source>
        <dbReference type="Google" id="ProtNLM"/>
    </source>
</evidence>
<comment type="caution">
    <text evidence="3">The sequence shown here is derived from an EMBL/GenBank/DDBJ whole genome shotgun (WGS) entry which is preliminary data.</text>
</comment>
<keyword evidence="1" id="KW-0175">Coiled coil</keyword>
<dbReference type="PANTHER" id="PTHR35502">
    <property type="entry name" value="PROTEIN MICROTUBULE BINDING PROTEIN 2C"/>
    <property type="match status" value="1"/>
</dbReference>
<feature type="region of interest" description="Disordered" evidence="2">
    <location>
        <begin position="11"/>
        <end position="36"/>
    </location>
</feature>
<gene>
    <name evidence="3" type="ORF">RJ640_004224</name>
</gene>
<name>A0AA88U2M3_9ASTE</name>
<sequence>MYEPQHFVDLQDNAAGGFGGDPDSWLSGEDQPPSASIRRTLSSFSAAAAAAGGGAAGNVDRVLFNDLVEIVPLVQSLIDRKANTSFTRRGSIAYTKTPCRESLLKKTTEAKGRYAAQSIPTKKRRDLGDKELGKNTSDNRGDSFSIFSSSELPAEKNGDELIALREQVEDLQRKLSEKDELLESAEKEMTSVRAKLDEAKHQASEKETLLKTTQSQLSDAKIMLADKQAALEKLQWEATTSKGKVEKLQEDLDTMQEEMSSFMLLFEGLTKKNDTGFAEDIDVTVSDVDHFSEIDDLDERDMRNIEEAQEAYVAALATAKEHQDEDSSAMAASARLHLQSFVLKTQSWETPNGNHYVAIHRVAAETLAH</sequence>
<keyword evidence="4" id="KW-1185">Reference proteome</keyword>
<feature type="coiled-coil region" evidence="1">
    <location>
        <begin position="154"/>
        <end position="265"/>
    </location>
</feature>
<evidence type="ECO:0000313" key="3">
    <source>
        <dbReference type="EMBL" id="KAK2969718.1"/>
    </source>
</evidence>
<feature type="region of interest" description="Disordered" evidence="2">
    <location>
        <begin position="110"/>
        <end position="146"/>
    </location>
</feature>
<dbReference type="EMBL" id="JAVXUO010002779">
    <property type="protein sequence ID" value="KAK2969718.1"/>
    <property type="molecule type" value="Genomic_DNA"/>
</dbReference>
<dbReference type="Proteomes" id="UP001187471">
    <property type="component" value="Unassembled WGS sequence"/>
</dbReference>
<dbReference type="GO" id="GO:0010497">
    <property type="term" value="P:plasmodesmata-mediated intercellular transport"/>
    <property type="evidence" value="ECO:0007669"/>
    <property type="project" value="InterPro"/>
</dbReference>
<dbReference type="PANTHER" id="PTHR35502:SF2">
    <property type="entry name" value="PROTEIN MICROTUBULE BINDING PROTEIN 2C"/>
    <property type="match status" value="1"/>
</dbReference>
<evidence type="ECO:0000256" key="1">
    <source>
        <dbReference type="SAM" id="Coils"/>
    </source>
</evidence>
<evidence type="ECO:0000313" key="4">
    <source>
        <dbReference type="Proteomes" id="UP001187471"/>
    </source>
</evidence>
<evidence type="ECO:0000256" key="2">
    <source>
        <dbReference type="SAM" id="MobiDB-lite"/>
    </source>
</evidence>
<dbReference type="GO" id="GO:0008017">
    <property type="term" value="F:microtubule binding"/>
    <property type="evidence" value="ECO:0007669"/>
    <property type="project" value="InterPro"/>
</dbReference>
<feature type="compositionally biased region" description="Basic and acidic residues" evidence="2">
    <location>
        <begin position="126"/>
        <end position="141"/>
    </location>
</feature>
<protein>
    <recommendedName>
        <fullName evidence="5">Movement protein binding protein 2C</fullName>
    </recommendedName>
</protein>
<reference evidence="3" key="1">
    <citation type="submission" date="2022-12" db="EMBL/GenBank/DDBJ databases">
        <title>Draft genome assemblies for two species of Escallonia (Escalloniales).</title>
        <authorList>
            <person name="Chanderbali A."/>
            <person name="Dervinis C."/>
            <person name="Anghel I."/>
            <person name="Soltis D."/>
            <person name="Soltis P."/>
            <person name="Zapata F."/>
        </authorList>
    </citation>
    <scope>NUCLEOTIDE SEQUENCE</scope>
    <source>
        <strain evidence="3">UCBG92.1500</strain>
        <tissue evidence="3">Leaf</tissue>
    </source>
</reference>
<accession>A0AA88U2M3</accession>